<dbReference type="GO" id="GO:0016757">
    <property type="term" value="F:glycosyltransferase activity"/>
    <property type="evidence" value="ECO:0007669"/>
    <property type="project" value="UniProtKB-KW"/>
</dbReference>
<dbReference type="CDD" id="cd04186">
    <property type="entry name" value="GT_2_like_c"/>
    <property type="match status" value="1"/>
</dbReference>
<dbReference type="PANTHER" id="PTHR43179">
    <property type="entry name" value="RHAMNOSYLTRANSFERASE WBBL"/>
    <property type="match status" value="1"/>
</dbReference>
<comment type="caution">
    <text evidence="6">The sequence shown here is derived from an EMBL/GenBank/DDBJ whole genome shotgun (WGS) entry which is preliminary data.</text>
</comment>
<dbReference type="AlphaFoldDB" id="A0A401II06"/>
<dbReference type="SUPFAM" id="SSF53448">
    <property type="entry name" value="Nucleotide-diphospho-sugar transferases"/>
    <property type="match status" value="1"/>
</dbReference>
<feature type="domain" description="Glycosyltransferase 2-like" evidence="5">
    <location>
        <begin position="7"/>
        <end position="140"/>
    </location>
</feature>
<keyword evidence="3" id="KW-0328">Glycosyltransferase</keyword>
<dbReference type="InterPro" id="IPR029044">
    <property type="entry name" value="Nucleotide-diphossugar_trans"/>
</dbReference>
<evidence type="ECO:0000256" key="4">
    <source>
        <dbReference type="ARBA" id="ARBA00022679"/>
    </source>
</evidence>
<dbReference type="OrthoDB" id="9812327at2"/>
<dbReference type="PANTHER" id="PTHR43179:SF12">
    <property type="entry name" value="GALACTOFURANOSYLTRANSFERASE GLFT2"/>
    <property type="match status" value="1"/>
</dbReference>
<proteinExistence type="inferred from homology"/>
<dbReference type="EMBL" id="BDQK01000013">
    <property type="protein sequence ID" value="GBF80945.1"/>
    <property type="molecule type" value="Genomic_DNA"/>
</dbReference>
<organism evidence="6 7">
    <name type="scientific">Aphanothece sacrum FPU1</name>
    <dbReference type="NCBI Taxonomy" id="1920663"/>
    <lineage>
        <taxon>Bacteria</taxon>
        <taxon>Bacillati</taxon>
        <taxon>Cyanobacteriota</taxon>
        <taxon>Cyanophyceae</taxon>
        <taxon>Oscillatoriophycideae</taxon>
        <taxon>Chroococcales</taxon>
        <taxon>Aphanothecaceae</taxon>
        <taxon>Aphanothece</taxon>
    </lineage>
</organism>
<evidence type="ECO:0000259" key="5">
    <source>
        <dbReference type="Pfam" id="PF00535"/>
    </source>
</evidence>
<dbReference type="Pfam" id="PF00535">
    <property type="entry name" value="Glycos_transf_2"/>
    <property type="match status" value="1"/>
</dbReference>
<evidence type="ECO:0000313" key="6">
    <source>
        <dbReference type="EMBL" id="GBF80945.1"/>
    </source>
</evidence>
<protein>
    <submittedName>
        <fullName evidence="6">Glycosyl transferase</fullName>
    </submittedName>
</protein>
<evidence type="ECO:0000313" key="7">
    <source>
        <dbReference type="Proteomes" id="UP000287247"/>
    </source>
</evidence>
<dbReference type="Proteomes" id="UP000287247">
    <property type="component" value="Unassembled WGS sequence"/>
</dbReference>
<accession>A0A401II06</accession>
<keyword evidence="7" id="KW-1185">Reference proteome</keyword>
<evidence type="ECO:0000256" key="3">
    <source>
        <dbReference type="ARBA" id="ARBA00022676"/>
    </source>
</evidence>
<gene>
    <name evidence="6" type="ORF">AsFPU1_2354</name>
</gene>
<keyword evidence="4 6" id="KW-0808">Transferase</keyword>
<dbReference type="RefSeq" id="WP_124974852.1">
    <property type="nucleotide sequence ID" value="NZ_BDQK01000013.1"/>
</dbReference>
<evidence type="ECO:0000256" key="2">
    <source>
        <dbReference type="ARBA" id="ARBA00006739"/>
    </source>
</evidence>
<comment type="pathway">
    <text evidence="1">Cell wall biogenesis; cell wall polysaccharide biosynthesis.</text>
</comment>
<sequence>MNPKILIIILNWNGKKDTLECLESSTKIDYDNYEIVVVDNGSTDDSVKSIREKYSHIKIIENNANLGYAEGNNVGIRYALSENTDYILLLNNDTIVDKNLLTNFIKASENYPKAGIFGAKIYYFDTPNKIWFAGGTWQLEKAKSEHIGGNEIDDSGFWNDVKEVDYACGCALLIKSEVIQKIGLLESRFFLTWEELDWCYRAKKLGYQSLIVPSAKVWHKISASFVGGAGKFHQQYFMERNRLLWMEKHLQLNQIISVYKRIILPEIYESMRGYLSSNSSPNKKAKCKVSLAAFRDYIQRRFGDCPSWVRSIKE</sequence>
<comment type="similarity">
    <text evidence="2">Belongs to the glycosyltransferase 2 family.</text>
</comment>
<name>A0A401II06_APHSA</name>
<dbReference type="InterPro" id="IPR001173">
    <property type="entry name" value="Glyco_trans_2-like"/>
</dbReference>
<evidence type="ECO:0000256" key="1">
    <source>
        <dbReference type="ARBA" id="ARBA00004776"/>
    </source>
</evidence>
<reference evidence="7" key="1">
    <citation type="submission" date="2017-05" db="EMBL/GenBank/DDBJ databases">
        <title>Physiological properties and genetic analysis related to exopolysaccharide production of fresh-water unicellular cyanobacterium Aphanothece sacrum, Suizenji Nori, that has been cultured as a food source in Japan.</title>
        <authorList>
            <person name="Kanesaki Y."/>
            <person name="Yoshikawa S."/>
            <person name="Ohki K."/>
        </authorList>
    </citation>
    <scope>NUCLEOTIDE SEQUENCE [LARGE SCALE GENOMIC DNA]</scope>
    <source>
        <strain evidence="7">FPU1</strain>
    </source>
</reference>
<dbReference type="Gene3D" id="3.90.550.10">
    <property type="entry name" value="Spore Coat Polysaccharide Biosynthesis Protein SpsA, Chain A"/>
    <property type="match status" value="1"/>
</dbReference>